<feature type="domain" description="DNA primase large subunit C-terminal" evidence="13">
    <location>
        <begin position="278"/>
        <end position="451"/>
    </location>
</feature>
<comment type="function">
    <text evidence="10">DNA primase is the polymerase that synthesizes small RNA primers for the Okazaki fragments made during discontinuous DNA replication.</text>
</comment>
<dbReference type="Pfam" id="PF04104">
    <property type="entry name" value="DNA_primase_lrg"/>
    <property type="match status" value="1"/>
</dbReference>
<dbReference type="PANTHER" id="PTHR10537">
    <property type="entry name" value="DNA PRIMASE LARGE SUBUNIT"/>
    <property type="match status" value="1"/>
</dbReference>
<proteinExistence type="inferred from homology"/>
<keyword evidence="8 10" id="KW-0411">Iron-sulfur</keyword>
<gene>
    <name evidence="14" type="ORF">C0Q70_16277</name>
</gene>
<dbReference type="PANTHER" id="PTHR10537:SF3">
    <property type="entry name" value="DNA PRIMASE LARGE SUBUNIT"/>
    <property type="match status" value="1"/>
</dbReference>
<dbReference type="GO" id="GO:0005658">
    <property type="term" value="C:alpha DNA polymerase:primase complex"/>
    <property type="evidence" value="ECO:0007669"/>
    <property type="project" value="TreeGrafter"/>
</dbReference>
<evidence type="ECO:0000256" key="7">
    <source>
        <dbReference type="ARBA" id="ARBA00023004"/>
    </source>
</evidence>
<keyword evidence="4 10" id="KW-0639">Primosome</keyword>
<keyword evidence="6 10" id="KW-0479">Metal-binding</keyword>
<dbReference type="CDD" id="cd07322">
    <property type="entry name" value="PriL_PriS_Eukaryotic"/>
    <property type="match status" value="1"/>
</dbReference>
<evidence type="ECO:0000256" key="10">
    <source>
        <dbReference type="PIRNR" id="PIRNR009449"/>
    </source>
</evidence>
<dbReference type="SUPFAM" id="SSF140914">
    <property type="entry name" value="PriB N-terminal domain-like"/>
    <property type="match status" value="1"/>
</dbReference>
<feature type="compositionally biased region" description="Polar residues" evidence="12">
    <location>
        <begin position="487"/>
        <end position="508"/>
    </location>
</feature>
<keyword evidence="7 10" id="KW-0408">Iron</keyword>
<dbReference type="InterPro" id="IPR016558">
    <property type="entry name" value="DNA_primase_lsu_euk"/>
</dbReference>
<evidence type="ECO:0000256" key="8">
    <source>
        <dbReference type="ARBA" id="ARBA00023014"/>
    </source>
</evidence>
<feature type="binding site" evidence="11">
    <location>
        <position position="286"/>
    </location>
    <ligand>
        <name>[4Fe-4S] cluster</name>
        <dbReference type="ChEBI" id="CHEBI:49883"/>
    </ligand>
</feature>
<evidence type="ECO:0000256" key="12">
    <source>
        <dbReference type="SAM" id="MobiDB-lite"/>
    </source>
</evidence>
<feature type="binding site" evidence="11">
    <location>
        <position position="422"/>
    </location>
    <ligand>
        <name>[4Fe-4S] cluster</name>
        <dbReference type="ChEBI" id="CHEBI:49883"/>
    </ligand>
</feature>
<dbReference type="Proteomes" id="UP000245119">
    <property type="component" value="Linkage Group LG10"/>
</dbReference>
<dbReference type="GO" id="GO:0006269">
    <property type="term" value="P:DNA replication, synthesis of primer"/>
    <property type="evidence" value="ECO:0007669"/>
    <property type="project" value="UniProtKB-KW"/>
</dbReference>
<evidence type="ECO:0000313" key="15">
    <source>
        <dbReference type="Proteomes" id="UP000245119"/>
    </source>
</evidence>
<evidence type="ECO:0000259" key="13">
    <source>
        <dbReference type="Pfam" id="PF04104"/>
    </source>
</evidence>
<evidence type="ECO:0000256" key="6">
    <source>
        <dbReference type="ARBA" id="ARBA00022723"/>
    </source>
</evidence>
<evidence type="ECO:0000256" key="5">
    <source>
        <dbReference type="ARBA" id="ARBA00022705"/>
    </source>
</evidence>
<feature type="binding site" evidence="11">
    <location>
        <position position="365"/>
    </location>
    <ligand>
        <name>[4Fe-4S] cluster</name>
        <dbReference type="ChEBI" id="CHEBI:49883"/>
    </ligand>
</feature>
<organism evidence="14 15">
    <name type="scientific">Pomacea canaliculata</name>
    <name type="common">Golden apple snail</name>
    <dbReference type="NCBI Taxonomy" id="400727"/>
    <lineage>
        <taxon>Eukaryota</taxon>
        <taxon>Metazoa</taxon>
        <taxon>Spiralia</taxon>
        <taxon>Lophotrochozoa</taxon>
        <taxon>Mollusca</taxon>
        <taxon>Gastropoda</taxon>
        <taxon>Caenogastropoda</taxon>
        <taxon>Architaenioglossa</taxon>
        <taxon>Ampullarioidea</taxon>
        <taxon>Ampullariidae</taxon>
        <taxon>Pomacea</taxon>
    </lineage>
</organism>
<dbReference type="OrthoDB" id="421393at2759"/>
<dbReference type="STRING" id="400727.A0A2T7NPD4"/>
<keyword evidence="3 10" id="KW-0004">4Fe-4S</keyword>
<dbReference type="EMBL" id="PZQS01000010">
    <property type="protein sequence ID" value="PVD23016.1"/>
    <property type="molecule type" value="Genomic_DNA"/>
</dbReference>
<comment type="cofactor">
    <cofactor evidence="10">
        <name>[4Fe-4S] cluster</name>
        <dbReference type="ChEBI" id="CHEBI:49883"/>
    </cofactor>
    <text evidence="10">Binds 1 [4Fe-4S] cluster.</text>
</comment>
<feature type="compositionally biased region" description="Acidic residues" evidence="12">
    <location>
        <begin position="511"/>
        <end position="529"/>
    </location>
</feature>
<dbReference type="GO" id="GO:0003677">
    <property type="term" value="F:DNA binding"/>
    <property type="evidence" value="ECO:0007669"/>
    <property type="project" value="UniProtKB-UniRule"/>
</dbReference>
<sequence>MDFDRRRTATLRTKRIQQKVNGIDTNIFEHCVQLYTLPPTSTISLEEFEELAVERLKVLRAVETVGVRCSRGSQDYKTLLEKEIKNSKLKRSILKWRDNVSHFILRLAYCRSEELRRWFIQQEIDLFRFRFQQESAESRARFLEINNLGYKPIDTEEQKEVLVNLQDSEGKEALAIENVQHYKVPFTEALDLVRSRRVYVHHGFAYVPQDDLVSILLTLFRMQLSHSLAVSNLQSFASPGRRWEVITNVVSLSRRYIGQDYASKKPVGEITADMIDLLSKTSFPLCMQQLHSAFRSNHHLRHGGRMQYGLFLKGIGLSLEEAIRFWKSEFTKIMDGDKFDKQYSYSIRHYYGKEGRKADYTPYSCIKIITTNTPGVGDFHGCPFKHSDPDVLRQKLAGQGLKQEGVDQVMQFVKGGHYQVACARVFELIHGSLSGGLIDVEVSFQHPNQYFEESYKRLHKDKINSNTPQAPRAVQIVPPPSKDRQSDTVTNLKSNSQDVTAPAASTASDPHEEDDFDELDETVLLDEAE</sequence>
<keyword evidence="9 10" id="KW-0238">DNA-binding</keyword>
<evidence type="ECO:0000256" key="2">
    <source>
        <dbReference type="ARBA" id="ARBA00019038"/>
    </source>
</evidence>
<dbReference type="AlphaFoldDB" id="A0A2T7NPD4"/>
<evidence type="ECO:0000256" key="4">
    <source>
        <dbReference type="ARBA" id="ARBA00022515"/>
    </source>
</evidence>
<dbReference type="Pfam" id="PF26466">
    <property type="entry name" value="DNA_primase_lrg_N"/>
    <property type="match status" value="1"/>
</dbReference>
<evidence type="ECO:0000313" key="14">
    <source>
        <dbReference type="EMBL" id="PVD23016.1"/>
    </source>
</evidence>
<dbReference type="InterPro" id="IPR058560">
    <property type="entry name" value="DNA_primase_C"/>
</dbReference>
<comment type="caution">
    <text evidence="14">The sequence shown here is derived from an EMBL/GenBank/DDBJ whole genome shotgun (WGS) entry which is preliminary data.</text>
</comment>
<evidence type="ECO:0000256" key="11">
    <source>
        <dbReference type="PIRSR" id="PIRSR009449-1"/>
    </source>
</evidence>
<dbReference type="GO" id="GO:0006270">
    <property type="term" value="P:DNA replication initiation"/>
    <property type="evidence" value="ECO:0007669"/>
    <property type="project" value="UniProtKB-ARBA"/>
</dbReference>
<protein>
    <recommendedName>
        <fullName evidence="2 10">DNA primase large subunit</fullName>
    </recommendedName>
</protein>
<name>A0A2T7NPD4_POMCA</name>
<dbReference type="Gene3D" id="1.20.930.80">
    <property type="match status" value="1"/>
</dbReference>
<dbReference type="GO" id="GO:0046872">
    <property type="term" value="F:metal ion binding"/>
    <property type="evidence" value="ECO:0007669"/>
    <property type="project" value="UniProtKB-UniRule"/>
</dbReference>
<evidence type="ECO:0000256" key="1">
    <source>
        <dbReference type="ARBA" id="ARBA00010564"/>
    </source>
</evidence>
<reference evidence="14 15" key="1">
    <citation type="submission" date="2018-04" db="EMBL/GenBank/DDBJ databases">
        <title>The genome of golden apple snail Pomacea canaliculata provides insight into stress tolerance and invasive adaptation.</title>
        <authorList>
            <person name="Liu C."/>
            <person name="Liu B."/>
            <person name="Ren Y."/>
            <person name="Zhang Y."/>
            <person name="Wang H."/>
            <person name="Li S."/>
            <person name="Jiang F."/>
            <person name="Yin L."/>
            <person name="Zhang G."/>
            <person name="Qian W."/>
            <person name="Fan W."/>
        </authorList>
    </citation>
    <scope>NUCLEOTIDE SEQUENCE [LARGE SCALE GENOMIC DNA]</scope>
    <source>
        <strain evidence="14">SZHN2017</strain>
        <tissue evidence="14">Muscle</tissue>
    </source>
</reference>
<evidence type="ECO:0000256" key="9">
    <source>
        <dbReference type="ARBA" id="ARBA00023125"/>
    </source>
</evidence>
<dbReference type="PIRSF" id="PIRSF009449">
    <property type="entry name" value="DNA_primase_large_subunit"/>
    <property type="match status" value="1"/>
</dbReference>
<dbReference type="FunFam" id="1.20.930.80:FF:000001">
    <property type="entry name" value="DNA primase large subunit"/>
    <property type="match status" value="1"/>
</dbReference>
<keyword evidence="5 10" id="KW-0235">DNA replication</keyword>
<comment type="similarity">
    <text evidence="1 10">Belongs to the eukaryotic-type primase large subunit family.</text>
</comment>
<accession>A0A2T7NPD4</accession>
<feature type="binding site" evidence="11">
    <location>
        <position position="382"/>
    </location>
    <ligand>
        <name>[4Fe-4S] cluster</name>
        <dbReference type="ChEBI" id="CHEBI:49883"/>
    </ligand>
</feature>
<feature type="region of interest" description="Disordered" evidence="12">
    <location>
        <begin position="463"/>
        <end position="529"/>
    </location>
</feature>
<evidence type="ECO:0000256" key="3">
    <source>
        <dbReference type="ARBA" id="ARBA00022485"/>
    </source>
</evidence>
<dbReference type="InterPro" id="IPR007238">
    <property type="entry name" value="DNA_primase_lsu_euk/arc"/>
</dbReference>
<keyword evidence="15" id="KW-1185">Reference proteome</keyword>
<dbReference type="GO" id="GO:0051539">
    <property type="term" value="F:4 iron, 4 sulfur cluster binding"/>
    <property type="evidence" value="ECO:0007669"/>
    <property type="project" value="UniProtKB-UniRule"/>
</dbReference>